<comment type="similarity">
    <text evidence="2">Belongs to the polyribonucleotide nucleotidyltransferase family.</text>
</comment>
<dbReference type="InterPro" id="IPR015847">
    <property type="entry name" value="ExoRNase_PH_dom2"/>
</dbReference>
<proteinExistence type="inferred from homology"/>
<dbReference type="PROSITE" id="PS50126">
    <property type="entry name" value="S1"/>
    <property type="match status" value="1"/>
</dbReference>
<dbReference type="InterPro" id="IPR001247">
    <property type="entry name" value="ExoRNase_PH_dom1"/>
</dbReference>
<dbReference type="InterPro" id="IPR004088">
    <property type="entry name" value="KH_dom_type_1"/>
</dbReference>
<dbReference type="GO" id="GO:0003723">
    <property type="term" value="F:RNA binding"/>
    <property type="evidence" value="ECO:0007669"/>
    <property type="project" value="UniProtKB-UniRule"/>
</dbReference>
<evidence type="ECO:0000256" key="13">
    <source>
        <dbReference type="ARBA" id="ARBA00022839"/>
    </source>
</evidence>
<dbReference type="PANTHER" id="PTHR11252">
    <property type="entry name" value="POLYRIBONUCLEOTIDE NUCLEOTIDYLTRANSFERASE"/>
    <property type="match status" value="1"/>
</dbReference>
<dbReference type="Pfam" id="PF03725">
    <property type="entry name" value="RNase_PH_C"/>
    <property type="match status" value="1"/>
</dbReference>
<dbReference type="GO" id="GO:0000175">
    <property type="term" value="F:3'-5'-RNA exonuclease activity"/>
    <property type="evidence" value="ECO:0007669"/>
    <property type="project" value="UniProtKB-ARBA"/>
</dbReference>
<dbReference type="FunFam" id="2.40.50.140:FF:000158">
    <property type="entry name" value="Polyribonucleotide nucleotidyltransferase 1, chloroplastic"/>
    <property type="match status" value="1"/>
</dbReference>
<dbReference type="SUPFAM" id="SSF54791">
    <property type="entry name" value="Eukaryotic type KH-domain (KH-domain type I)"/>
    <property type="match status" value="1"/>
</dbReference>
<accession>A0A9P0YJI7</accession>
<dbReference type="OrthoDB" id="1285338at2759"/>
<keyword evidence="5" id="KW-0698">rRNA processing</keyword>
<dbReference type="GO" id="GO:0009570">
    <property type="term" value="C:chloroplast stroma"/>
    <property type="evidence" value="ECO:0007669"/>
    <property type="project" value="TreeGrafter"/>
</dbReference>
<sequence length="905" mass="98834">MLANPTFYGGPLQFTSTAARYRYYPLQLAPSSISSRSALTRRRNSCKLRHKLHVRVTSTSLHSGPYAALPHPYSVRIPVGDRYITVETGRIGRQASGAVTVTDGETIIYTTVCISEDPSEPSDFFPLSVQYQERFSAVGRTSGGFFKREGRAKDHEVHICRLIDRPLRPTMLKGFYHEIQVLSWVLSYDSLHPPDSLAVTAAGIAMALSEVPNSKAIAGVRIGLIGDKFIINPTTTEMEESRLDLLLAGTDDAILMIEGYCDFLSEEILLEAVQVGQNAVQAICKEVEALVVNCGKPKMFDAIKLPPQELYNLVEEIAGAKLSELLQIKNKIPRRKALSLLESEVTSILSEKGYVQKIEELVLNELSLESLEEEDEEVVVDGEVDEGDVHIKPAGRKSIPLLFSEVDVKLVFKEITSRLLRKRIVEGGKRSDGRTLQELRPINSSCGLLPRAHGSALFTRGETQSLAVVTLGDKQMAQRIDNIVDEDEYKRFYLQYSFPPSCVGEVGRMGAPSRREIGHGMLAERALEPILPSNDDFPYTIRVESTITESNGSSSMASVCGGCLALQDAGVPVKCSIAGVAMGMVLDTKEFGGEVIPLILSDITGSEDASGDMDFKVAGNDDGITAFQMDIKVVGITLPIMKQALLQAKDGRKKILAEMLKSSPPPSKMLSKYAPLIHVIKVEPDRINLIIGSGGKKVKGIIEESGIEDIQIQNDGVVKIIAKDLETLEKAKAIILNLTMVPTVGDIYRNCEIKSITAFGVFVEIAPGREGLCHISELSTDWLAKAEDVVKVGEHIDVKLIEINDKGQLRLSRRALLPKPDTENPSAKDNVVLHKSPEKSKPEMSVSNVVLEVENAKTTKIKSAVLEHKSPHKKVASPLKDGRSAAENKPSKGSGKSAINLPSKC</sequence>
<dbReference type="GO" id="GO:0004654">
    <property type="term" value="F:polyribonucleotide nucleotidyltransferase activity"/>
    <property type="evidence" value="ECO:0007669"/>
    <property type="project" value="UniProtKB-EC"/>
</dbReference>
<evidence type="ECO:0000256" key="7">
    <source>
        <dbReference type="ARBA" id="ARBA00022664"/>
    </source>
</evidence>
<reference evidence="20" key="1">
    <citation type="submission" date="2022-07" db="EMBL/GenBank/DDBJ databases">
        <authorList>
            <person name="Macas J."/>
            <person name="Novak P."/>
            <person name="Neumann P."/>
        </authorList>
    </citation>
    <scope>NUCLEOTIDE SEQUENCE</scope>
</reference>
<evidence type="ECO:0000313" key="21">
    <source>
        <dbReference type="Proteomes" id="UP001152484"/>
    </source>
</evidence>
<keyword evidence="4" id="KW-0150">Chloroplast</keyword>
<dbReference type="InterPro" id="IPR036345">
    <property type="entry name" value="ExoRNase_PH_dom2_sf"/>
</dbReference>
<dbReference type="SUPFAM" id="SSF55666">
    <property type="entry name" value="Ribonuclease PH domain 2-like"/>
    <property type="match status" value="2"/>
</dbReference>
<dbReference type="Gene3D" id="3.30.1370.10">
    <property type="entry name" value="K Homology domain, type 1"/>
    <property type="match status" value="1"/>
</dbReference>
<feature type="region of interest" description="Disordered" evidence="18">
    <location>
        <begin position="864"/>
        <end position="905"/>
    </location>
</feature>
<dbReference type="InterPro" id="IPR012162">
    <property type="entry name" value="PNPase"/>
</dbReference>
<dbReference type="SUPFAM" id="SSF46915">
    <property type="entry name" value="Polynucleotide phosphorylase/guanosine pentaphosphate synthase (PNPase/GPSI), domain 3"/>
    <property type="match status" value="1"/>
</dbReference>
<evidence type="ECO:0000256" key="11">
    <source>
        <dbReference type="ARBA" id="ARBA00022722"/>
    </source>
</evidence>
<dbReference type="SUPFAM" id="SSF54211">
    <property type="entry name" value="Ribosomal protein S5 domain 2-like"/>
    <property type="match status" value="2"/>
</dbReference>
<dbReference type="FunFam" id="3.30.230.70:FF:000013">
    <property type="entry name" value="Polyribonucleotide nucleotidyltransferase"/>
    <property type="match status" value="1"/>
</dbReference>
<dbReference type="Pfam" id="PF00575">
    <property type="entry name" value="S1"/>
    <property type="match status" value="1"/>
</dbReference>
<evidence type="ECO:0000256" key="5">
    <source>
        <dbReference type="ARBA" id="ARBA00022552"/>
    </source>
</evidence>
<keyword evidence="6" id="KW-0934">Plastid</keyword>
<evidence type="ECO:0000256" key="9">
    <source>
        <dbReference type="ARBA" id="ARBA00022694"/>
    </source>
</evidence>
<keyword evidence="10" id="KW-0548">Nucleotidyltransferase</keyword>
<dbReference type="EMBL" id="CAMAPE010000004">
    <property type="protein sequence ID" value="CAH9061979.1"/>
    <property type="molecule type" value="Genomic_DNA"/>
</dbReference>
<dbReference type="SMART" id="SM00322">
    <property type="entry name" value="KH"/>
    <property type="match status" value="1"/>
</dbReference>
<keyword evidence="11" id="KW-0540">Nuclease</keyword>
<dbReference type="NCBIfam" id="NF008805">
    <property type="entry name" value="PRK11824.1"/>
    <property type="match status" value="1"/>
</dbReference>
<dbReference type="SUPFAM" id="SSF50249">
    <property type="entry name" value="Nucleic acid-binding proteins"/>
    <property type="match status" value="1"/>
</dbReference>
<evidence type="ECO:0000256" key="3">
    <source>
        <dbReference type="ARBA" id="ARBA00012416"/>
    </source>
</evidence>
<keyword evidence="7" id="KW-0507">mRNA processing</keyword>
<dbReference type="AlphaFoldDB" id="A0A9P0YJI7"/>
<dbReference type="CDD" id="cd02393">
    <property type="entry name" value="KH-I_PNPase"/>
    <property type="match status" value="1"/>
</dbReference>
<dbReference type="HAMAP" id="MF_01595">
    <property type="entry name" value="PNPase"/>
    <property type="match status" value="1"/>
</dbReference>
<evidence type="ECO:0000256" key="8">
    <source>
        <dbReference type="ARBA" id="ARBA00022679"/>
    </source>
</evidence>
<evidence type="ECO:0000256" key="15">
    <source>
        <dbReference type="ARBA" id="ARBA00022946"/>
    </source>
</evidence>
<dbReference type="Gene3D" id="2.40.50.140">
    <property type="entry name" value="Nucleic acid-binding proteins"/>
    <property type="match status" value="1"/>
</dbReference>
<keyword evidence="14 17" id="KW-0694">RNA-binding</keyword>
<keyword evidence="13" id="KW-0269">Exonuclease</keyword>
<dbReference type="GO" id="GO:0000965">
    <property type="term" value="P:mitochondrial RNA 3'-end processing"/>
    <property type="evidence" value="ECO:0007669"/>
    <property type="project" value="TreeGrafter"/>
</dbReference>
<organism evidence="20 21">
    <name type="scientific">Cuscuta europaea</name>
    <name type="common">European dodder</name>
    <dbReference type="NCBI Taxonomy" id="41803"/>
    <lineage>
        <taxon>Eukaryota</taxon>
        <taxon>Viridiplantae</taxon>
        <taxon>Streptophyta</taxon>
        <taxon>Embryophyta</taxon>
        <taxon>Tracheophyta</taxon>
        <taxon>Spermatophyta</taxon>
        <taxon>Magnoliopsida</taxon>
        <taxon>eudicotyledons</taxon>
        <taxon>Gunneridae</taxon>
        <taxon>Pentapetalae</taxon>
        <taxon>asterids</taxon>
        <taxon>lamiids</taxon>
        <taxon>Solanales</taxon>
        <taxon>Convolvulaceae</taxon>
        <taxon>Cuscuteae</taxon>
        <taxon>Cuscuta</taxon>
        <taxon>Cuscuta subgen. Cuscuta</taxon>
    </lineage>
</organism>
<evidence type="ECO:0000256" key="17">
    <source>
        <dbReference type="PROSITE-ProRule" id="PRU00117"/>
    </source>
</evidence>
<protein>
    <recommendedName>
        <fullName evidence="3">polyribonucleotide nucleotidyltransferase</fullName>
        <ecNumber evidence="3">2.7.7.8</ecNumber>
    </recommendedName>
    <alternativeName>
        <fullName evidence="16">Polynucleotide phosphorylase 1</fullName>
    </alternativeName>
</protein>
<dbReference type="Pfam" id="PF00013">
    <property type="entry name" value="KH_1"/>
    <property type="match status" value="1"/>
</dbReference>
<name>A0A9P0YJI7_CUSEU</name>
<comment type="caution">
    <text evidence="20">The sequence shown here is derived from an EMBL/GenBank/DDBJ whole genome shotgun (WGS) entry which is preliminary data.</text>
</comment>
<evidence type="ECO:0000256" key="1">
    <source>
        <dbReference type="ARBA" id="ARBA00004229"/>
    </source>
</evidence>
<dbReference type="InterPro" id="IPR027408">
    <property type="entry name" value="PNPase/RNase_PH_dom_sf"/>
</dbReference>
<dbReference type="InterPro" id="IPR004087">
    <property type="entry name" value="KH_dom"/>
</dbReference>
<dbReference type="Pfam" id="PF01138">
    <property type="entry name" value="RNase_PH"/>
    <property type="match status" value="2"/>
</dbReference>
<dbReference type="CDD" id="cd04472">
    <property type="entry name" value="S1_PNPase"/>
    <property type="match status" value="1"/>
</dbReference>
<dbReference type="GO" id="GO:0000958">
    <property type="term" value="P:mitochondrial mRNA catabolic process"/>
    <property type="evidence" value="ECO:0007669"/>
    <property type="project" value="TreeGrafter"/>
</dbReference>
<evidence type="ECO:0000313" key="20">
    <source>
        <dbReference type="EMBL" id="CAH9061979.1"/>
    </source>
</evidence>
<keyword evidence="21" id="KW-1185">Reference proteome</keyword>
<dbReference type="InterPro" id="IPR036612">
    <property type="entry name" value="KH_dom_type_1_sf"/>
</dbReference>
<dbReference type="GO" id="GO:0006364">
    <property type="term" value="P:rRNA processing"/>
    <property type="evidence" value="ECO:0007669"/>
    <property type="project" value="UniProtKB-KW"/>
</dbReference>
<evidence type="ECO:0000256" key="2">
    <source>
        <dbReference type="ARBA" id="ARBA00007404"/>
    </source>
</evidence>
<dbReference type="GO" id="GO:0006397">
    <property type="term" value="P:mRNA processing"/>
    <property type="evidence" value="ECO:0007669"/>
    <property type="project" value="UniProtKB-KW"/>
</dbReference>
<dbReference type="Gene3D" id="3.30.230.70">
    <property type="entry name" value="GHMP Kinase, N-terminal domain"/>
    <property type="match status" value="2"/>
</dbReference>
<keyword evidence="12" id="KW-0378">Hydrolase</keyword>
<feature type="compositionally biased region" description="Basic and acidic residues" evidence="18">
    <location>
        <begin position="880"/>
        <end position="890"/>
    </location>
</feature>
<keyword evidence="8" id="KW-0808">Transferase</keyword>
<dbReference type="NCBIfam" id="TIGR03591">
    <property type="entry name" value="polynuc_phos"/>
    <property type="match status" value="1"/>
</dbReference>
<evidence type="ECO:0000259" key="19">
    <source>
        <dbReference type="PROSITE" id="PS50126"/>
    </source>
</evidence>
<dbReference type="PANTHER" id="PTHR11252:SF0">
    <property type="entry name" value="POLYRIBONUCLEOTIDE NUCLEOTIDYLTRANSFERASE 1, MITOCHONDRIAL"/>
    <property type="match status" value="1"/>
</dbReference>
<dbReference type="EC" id="2.7.7.8" evidence="3"/>
<feature type="region of interest" description="Disordered" evidence="18">
    <location>
        <begin position="817"/>
        <end position="846"/>
    </location>
</feature>
<evidence type="ECO:0000256" key="10">
    <source>
        <dbReference type="ARBA" id="ARBA00022695"/>
    </source>
</evidence>
<dbReference type="FunFam" id="3.30.1370.10:FF:000001">
    <property type="entry name" value="Polyribonucleotide nucleotidyltransferase"/>
    <property type="match status" value="1"/>
</dbReference>
<dbReference type="GO" id="GO:0005829">
    <property type="term" value="C:cytosol"/>
    <property type="evidence" value="ECO:0007669"/>
    <property type="project" value="TreeGrafter"/>
</dbReference>
<dbReference type="CDD" id="cd11364">
    <property type="entry name" value="RNase_PH_PNPase_2"/>
    <property type="match status" value="1"/>
</dbReference>
<keyword evidence="15" id="KW-0809">Transit peptide</keyword>
<keyword evidence="9" id="KW-0819">tRNA processing</keyword>
<evidence type="ECO:0000256" key="18">
    <source>
        <dbReference type="SAM" id="MobiDB-lite"/>
    </source>
</evidence>
<dbReference type="GO" id="GO:0008033">
    <property type="term" value="P:tRNA processing"/>
    <property type="evidence" value="ECO:0007669"/>
    <property type="project" value="UniProtKB-KW"/>
</dbReference>
<feature type="compositionally biased region" description="Basic and acidic residues" evidence="18">
    <location>
        <begin position="831"/>
        <end position="842"/>
    </location>
</feature>
<comment type="subcellular location">
    <subcellularLocation>
        <location evidence="1">Plastid</location>
        <location evidence="1">Chloroplast</location>
    </subcellularLocation>
</comment>
<dbReference type="InterPro" id="IPR020568">
    <property type="entry name" value="Ribosomal_Su5_D2-typ_SF"/>
</dbReference>
<dbReference type="PROSITE" id="PS50084">
    <property type="entry name" value="KH_TYPE_1"/>
    <property type="match status" value="1"/>
</dbReference>
<dbReference type="InterPro" id="IPR036456">
    <property type="entry name" value="PNPase_PH_RNA-bd_sf"/>
</dbReference>
<feature type="domain" description="S1 motif" evidence="19">
    <location>
        <begin position="745"/>
        <end position="814"/>
    </location>
</feature>
<evidence type="ECO:0000256" key="14">
    <source>
        <dbReference type="ARBA" id="ARBA00022884"/>
    </source>
</evidence>
<dbReference type="InterPro" id="IPR012340">
    <property type="entry name" value="NA-bd_OB-fold"/>
</dbReference>
<evidence type="ECO:0000256" key="6">
    <source>
        <dbReference type="ARBA" id="ARBA00022640"/>
    </source>
</evidence>
<evidence type="ECO:0000256" key="4">
    <source>
        <dbReference type="ARBA" id="ARBA00022528"/>
    </source>
</evidence>
<dbReference type="FunFam" id="3.30.230.70:FF:000001">
    <property type="entry name" value="Polyribonucleotide nucleotidyltransferase"/>
    <property type="match status" value="1"/>
</dbReference>
<evidence type="ECO:0000256" key="16">
    <source>
        <dbReference type="ARBA" id="ARBA00031451"/>
    </source>
</evidence>
<evidence type="ECO:0000256" key="12">
    <source>
        <dbReference type="ARBA" id="ARBA00022801"/>
    </source>
</evidence>
<dbReference type="Proteomes" id="UP001152484">
    <property type="component" value="Unassembled WGS sequence"/>
</dbReference>
<dbReference type="GO" id="GO:0005739">
    <property type="term" value="C:mitochondrion"/>
    <property type="evidence" value="ECO:0007669"/>
    <property type="project" value="TreeGrafter"/>
</dbReference>
<dbReference type="InterPro" id="IPR003029">
    <property type="entry name" value="S1_domain"/>
</dbReference>
<gene>
    <name evidence="20" type="ORF">CEURO_LOCUS1831</name>
</gene>
<dbReference type="SMART" id="SM00316">
    <property type="entry name" value="S1"/>
    <property type="match status" value="1"/>
</dbReference>